<evidence type="ECO:0000313" key="1">
    <source>
        <dbReference type="EMBL" id="BDA80622.1"/>
    </source>
</evidence>
<sequence>MIILTLLKLLGYKPDYELLLSELREEITSDLDKANNKYKGKTLKITGSQRETMAVNEEYVLFGLMDRGTDHKAPVLFTECKLSYNQNEKAMALDLGATVVLYGVYGKASKDSYGNFELILDKCRLE</sequence>
<protein>
    <submittedName>
        <fullName evidence="1">Uncharacterized protein</fullName>
    </submittedName>
</protein>
<organism evidence="1 2">
    <name type="scientific">Leptospira kobayashii</name>
    <dbReference type="NCBI Taxonomy" id="1917830"/>
    <lineage>
        <taxon>Bacteria</taxon>
        <taxon>Pseudomonadati</taxon>
        <taxon>Spirochaetota</taxon>
        <taxon>Spirochaetia</taxon>
        <taxon>Leptospirales</taxon>
        <taxon>Leptospiraceae</taxon>
        <taxon>Leptospira</taxon>
    </lineage>
</organism>
<evidence type="ECO:0000313" key="2">
    <source>
        <dbReference type="Proteomes" id="UP000245263"/>
    </source>
</evidence>
<proteinExistence type="predicted"/>
<reference evidence="1 2" key="1">
    <citation type="submission" date="2021-08" db="EMBL/GenBank/DDBJ databases">
        <title>Complete genome sequence of Leptospira kobayashii strain E30.</title>
        <authorList>
            <person name="Nakao R."/>
            <person name="Nakamura S."/>
            <person name="Masuzawa T."/>
            <person name="Koizumi N."/>
        </authorList>
    </citation>
    <scope>NUCLEOTIDE SEQUENCE [LARGE SCALE GENOMIC DNA]</scope>
    <source>
        <strain evidence="1 2">E30</strain>
    </source>
</reference>
<name>A0ABM7UNB7_9LEPT</name>
<gene>
    <name evidence="1" type="ORF">LPTSP3_g35520</name>
</gene>
<keyword evidence="2" id="KW-1185">Reference proteome</keyword>
<accession>A0ABM7UNB7</accession>
<dbReference type="Proteomes" id="UP000245263">
    <property type="component" value="Chromosome 1"/>
</dbReference>
<dbReference type="EMBL" id="AP025028">
    <property type="protein sequence ID" value="BDA80622.1"/>
    <property type="molecule type" value="Genomic_DNA"/>
</dbReference>
<dbReference type="RefSeq" id="WP_109021646.1">
    <property type="nucleotide sequence ID" value="NZ_AP025028.1"/>
</dbReference>